<organism evidence="1 2">
    <name type="scientific">Portunus trituberculatus</name>
    <name type="common">Swimming crab</name>
    <name type="synonym">Neptunus trituberculatus</name>
    <dbReference type="NCBI Taxonomy" id="210409"/>
    <lineage>
        <taxon>Eukaryota</taxon>
        <taxon>Metazoa</taxon>
        <taxon>Ecdysozoa</taxon>
        <taxon>Arthropoda</taxon>
        <taxon>Crustacea</taxon>
        <taxon>Multicrustacea</taxon>
        <taxon>Malacostraca</taxon>
        <taxon>Eumalacostraca</taxon>
        <taxon>Eucarida</taxon>
        <taxon>Decapoda</taxon>
        <taxon>Pleocyemata</taxon>
        <taxon>Brachyura</taxon>
        <taxon>Eubrachyura</taxon>
        <taxon>Portunoidea</taxon>
        <taxon>Portunidae</taxon>
        <taxon>Portuninae</taxon>
        <taxon>Portunus</taxon>
    </lineage>
</organism>
<name>A0A5B7FYU0_PORTR</name>
<dbReference type="AlphaFoldDB" id="A0A5B7FYU0"/>
<dbReference type="EMBL" id="VSRR010009617">
    <property type="protein sequence ID" value="MPC50607.1"/>
    <property type="molecule type" value="Genomic_DNA"/>
</dbReference>
<reference evidence="1 2" key="1">
    <citation type="submission" date="2019-05" db="EMBL/GenBank/DDBJ databases">
        <title>Another draft genome of Portunus trituberculatus and its Hox gene families provides insights of decapod evolution.</title>
        <authorList>
            <person name="Jeong J.-H."/>
            <person name="Song I."/>
            <person name="Kim S."/>
            <person name="Choi T."/>
            <person name="Kim D."/>
            <person name="Ryu S."/>
            <person name="Kim W."/>
        </authorList>
    </citation>
    <scope>NUCLEOTIDE SEQUENCE [LARGE SCALE GENOMIC DNA]</scope>
    <source>
        <tissue evidence="1">Muscle</tissue>
    </source>
</reference>
<protein>
    <submittedName>
        <fullName evidence="1">Uncharacterized protein</fullName>
    </submittedName>
</protein>
<comment type="caution">
    <text evidence="1">The sequence shown here is derived from an EMBL/GenBank/DDBJ whole genome shotgun (WGS) entry which is preliminary data.</text>
</comment>
<gene>
    <name evidence="1" type="ORF">E2C01_044436</name>
</gene>
<accession>A0A5B7FYU0</accession>
<evidence type="ECO:0000313" key="1">
    <source>
        <dbReference type="EMBL" id="MPC50607.1"/>
    </source>
</evidence>
<keyword evidence="2" id="KW-1185">Reference proteome</keyword>
<dbReference type="Proteomes" id="UP000324222">
    <property type="component" value="Unassembled WGS sequence"/>
</dbReference>
<evidence type="ECO:0000313" key="2">
    <source>
        <dbReference type="Proteomes" id="UP000324222"/>
    </source>
</evidence>
<proteinExistence type="predicted"/>
<sequence>MVGVGEAGEDMGWRRCGVGRGRKASGGWWAWVGRIMGGKERGRGVGRGLRAWARQGGSGTTQRAHQPGEWQCASWGVGGVEGVSVARPSLHAAPPSLTRSPAPASSLCRVASCKGVSCRGVGGACV</sequence>